<name>A0AAU8VGJ4_9FLAO</name>
<dbReference type="CDD" id="cd07739">
    <property type="entry name" value="metallo-hydrolase-like_MBL-fold"/>
    <property type="match status" value="1"/>
</dbReference>
<dbReference type="InterPro" id="IPR050855">
    <property type="entry name" value="NDM-1-like"/>
</dbReference>
<reference evidence="2 3" key="1">
    <citation type="submission" date="2016-07" db="EMBL/GenBank/DDBJ databases">
        <title>Revisiting the taxonomy of the Elizabethkingia Genus using Whole-Genome Sequencing, Optical Mapping, and MALDI-TOF, along with proposal of three novel Elizabethkingia species: Elizabethkingia bruuniana sp. nov., Elizabethkingia ursingii sp. nov., and Elizabethkingia occulta sp. nov.</title>
        <authorList>
            <person name="Nicholson A.C."/>
        </authorList>
    </citation>
    <scope>NUCLEOTIDE SEQUENCE [LARGE SCALE GENOMIC DNA]</scope>
    <source>
        <strain evidence="2 3">F3201</strain>
    </source>
</reference>
<dbReference type="InterPro" id="IPR036866">
    <property type="entry name" value="RibonucZ/Hydroxyglut_hydro"/>
</dbReference>
<accession>A0AAU8VGJ4</accession>
<dbReference type="Pfam" id="PF00753">
    <property type="entry name" value="Lactamase_B"/>
    <property type="match status" value="1"/>
</dbReference>
<sequence length="264" mass="29311">MPPLGIQVITSSSEGFQVNATLITGEKDAILIDAQFTMADAQVVVDNIHKSGKNLTTIYISHSHPDHYFGLEVIKKAFPNAKIIALPSTVADINLTWQEKLNTWKPVYGDKITSAPIIPDVFSGSSLMLDGQKILIFGNVQGDEKDNSYVWIPSLKAVICGDIVYKDSHPWTLETTSDERLEWIKTIDKIAALKPITVVSGHKKLSATNDISALDFTKRYLLHFNKSLPLATNSQDFQSKIKSEFPDLDLEVVLQLAADHYFPN</sequence>
<dbReference type="PANTHER" id="PTHR42951">
    <property type="entry name" value="METALLO-BETA-LACTAMASE DOMAIN-CONTAINING"/>
    <property type="match status" value="1"/>
</dbReference>
<evidence type="ECO:0000259" key="1">
    <source>
        <dbReference type="SMART" id="SM00849"/>
    </source>
</evidence>
<organism evidence="2 3">
    <name type="scientific">Elizabethkingia anophelis</name>
    <dbReference type="NCBI Taxonomy" id="1117645"/>
    <lineage>
        <taxon>Bacteria</taxon>
        <taxon>Pseudomonadati</taxon>
        <taxon>Bacteroidota</taxon>
        <taxon>Flavobacteriia</taxon>
        <taxon>Flavobacteriales</taxon>
        <taxon>Weeksellaceae</taxon>
        <taxon>Elizabethkingia</taxon>
    </lineage>
</organism>
<dbReference type="PANTHER" id="PTHR42951:SF14">
    <property type="entry name" value="METALLO-BETA-LACTAMASE SUPERFAMILY PROTEIN"/>
    <property type="match status" value="1"/>
</dbReference>
<evidence type="ECO:0000313" key="2">
    <source>
        <dbReference type="EMBL" id="AQX03588.1"/>
    </source>
</evidence>
<dbReference type="AlphaFoldDB" id="A0AAU8VGJ4"/>
<dbReference type="SMART" id="SM00849">
    <property type="entry name" value="Lactamase_B"/>
    <property type="match status" value="1"/>
</dbReference>
<protein>
    <recommendedName>
        <fullName evidence="1">Metallo-beta-lactamase domain-containing protein</fullName>
    </recommendedName>
</protein>
<dbReference type="Proteomes" id="UP000190848">
    <property type="component" value="Chromosome"/>
</dbReference>
<gene>
    <name evidence="2" type="ORF">BBD32_12505</name>
</gene>
<proteinExistence type="predicted"/>
<dbReference type="EMBL" id="CP016374">
    <property type="protein sequence ID" value="AQX03588.1"/>
    <property type="molecule type" value="Genomic_DNA"/>
</dbReference>
<evidence type="ECO:0000313" key="3">
    <source>
        <dbReference type="Proteomes" id="UP000190848"/>
    </source>
</evidence>
<feature type="domain" description="Metallo-beta-lactamase" evidence="1">
    <location>
        <begin position="17"/>
        <end position="202"/>
    </location>
</feature>
<dbReference type="InterPro" id="IPR001279">
    <property type="entry name" value="Metallo-B-lactamas"/>
</dbReference>
<dbReference type="SUPFAM" id="SSF56281">
    <property type="entry name" value="Metallo-hydrolase/oxidoreductase"/>
    <property type="match status" value="1"/>
</dbReference>
<dbReference type="Gene3D" id="3.60.15.10">
    <property type="entry name" value="Ribonuclease Z/Hydroxyacylglutathione hydrolase-like"/>
    <property type="match status" value="1"/>
</dbReference>